<dbReference type="GO" id="GO:0005654">
    <property type="term" value="C:nucleoplasm"/>
    <property type="evidence" value="ECO:0007669"/>
    <property type="project" value="TreeGrafter"/>
</dbReference>
<gene>
    <name evidence="3" type="ORF">FOA43_001360</name>
</gene>
<dbReference type="Proteomes" id="UP000662931">
    <property type="component" value="Chromosome 1"/>
</dbReference>
<dbReference type="OrthoDB" id="29098at2759"/>
<dbReference type="InterPro" id="IPR019024">
    <property type="entry name" value="RNase_H2_suB_wHTH"/>
</dbReference>
<dbReference type="Pfam" id="PF09468">
    <property type="entry name" value="RNase_H2-Ydr279"/>
    <property type="match status" value="1"/>
</dbReference>
<protein>
    <recommendedName>
        <fullName evidence="2">Ribonuclease H2 subunit B wHTH domain-containing protein</fullName>
    </recommendedName>
</protein>
<dbReference type="RefSeq" id="XP_038777606.1">
    <property type="nucleotide sequence ID" value="XM_038921678.1"/>
</dbReference>
<accession>A0A875RX82</accession>
<dbReference type="EMBL" id="CP064812">
    <property type="protein sequence ID" value="QPG74041.1"/>
    <property type="molecule type" value="Genomic_DNA"/>
</dbReference>
<dbReference type="GeneID" id="62194761"/>
<evidence type="ECO:0000313" key="4">
    <source>
        <dbReference type="Proteomes" id="UP000662931"/>
    </source>
</evidence>
<organism evidence="3 4">
    <name type="scientific">Eeniella nana</name>
    <name type="common">Yeast</name>
    <name type="synonym">Brettanomyces nanus</name>
    <dbReference type="NCBI Taxonomy" id="13502"/>
    <lineage>
        <taxon>Eukaryota</taxon>
        <taxon>Fungi</taxon>
        <taxon>Dikarya</taxon>
        <taxon>Ascomycota</taxon>
        <taxon>Saccharomycotina</taxon>
        <taxon>Pichiomycetes</taxon>
        <taxon>Pichiales</taxon>
        <taxon>Pichiaceae</taxon>
        <taxon>Brettanomyces</taxon>
    </lineage>
</organism>
<name>A0A875RX82_EENNA</name>
<dbReference type="InterPro" id="IPR040456">
    <property type="entry name" value="RNase_H2_suB"/>
</dbReference>
<dbReference type="PANTHER" id="PTHR13383:SF11">
    <property type="entry name" value="RIBONUCLEASE H2 SUBUNIT B"/>
    <property type="match status" value="1"/>
</dbReference>
<reference evidence="3" key="1">
    <citation type="submission" date="2020-10" db="EMBL/GenBank/DDBJ databases">
        <authorList>
            <person name="Roach M.J.R."/>
        </authorList>
    </citation>
    <scope>NUCLEOTIDE SEQUENCE</scope>
    <source>
        <strain evidence="3">CBS 1945</strain>
    </source>
</reference>
<evidence type="ECO:0000313" key="3">
    <source>
        <dbReference type="EMBL" id="QPG74041.1"/>
    </source>
</evidence>
<evidence type="ECO:0000259" key="2">
    <source>
        <dbReference type="Pfam" id="PF09468"/>
    </source>
</evidence>
<dbReference type="GO" id="GO:0006401">
    <property type="term" value="P:RNA catabolic process"/>
    <property type="evidence" value="ECO:0007669"/>
    <property type="project" value="TreeGrafter"/>
</dbReference>
<proteinExistence type="predicted"/>
<dbReference type="GO" id="GO:0032299">
    <property type="term" value="C:ribonuclease H2 complex"/>
    <property type="evidence" value="ECO:0007669"/>
    <property type="project" value="InterPro"/>
</dbReference>
<feature type="domain" description="Ribonuclease H2 subunit B wHTH" evidence="2">
    <location>
        <begin position="112"/>
        <end position="239"/>
    </location>
</feature>
<feature type="coiled-coil region" evidence="1">
    <location>
        <begin position="254"/>
        <end position="288"/>
    </location>
</feature>
<keyword evidence="4" id="KW-1185">Reference proteome</keyword>
<sequence length="319" mass="36954">MTADNASQIDQNTIRLVLLPKYNSSISSYTTISLKDPTNDGESRQFLVSQPENKLYSLNKTDFKDQYKEKQKVTKNGQPIKSLMLTTTTKSNCLIIGKTPEIYVGTIFNQIYFLLSFFVQFLRQDHLRLLSYDDLCEMFEDSESLGSLIKMKISFKESLETICETVRENGETFYKVSEARILDYINQRVDRIFEHFPCSLKSQLLRKLQRVNNLVPSTEVIKLSHINASIDLLSSFVDKYYLNKVRARYDFGPLIEYHEKLAQMEEMNKVAEDNLERLNEKLQNNGSSKRKRKQIGTKKVVKRIAVGKGALDMFFGKNK</sequence>
<dbReference type="Gene3D" id="1.10.20.120">
    <property type="match status" value="1"/>
</dbReference>
<evidence type="ECO:0000256" key="1">
    <source>
        <dbReference type="SAM" id="Coils"/>
    </source>
</evidence>
<dbReference type="AlphaFoldDB" id="A0A875RX82"/>
<keyword evidence="1" id="KW-0175">Coiled coil</keyword>
<dbReference type="PANTHER" id="PTHR13383">
    <property type="entry name" value="RIBONUCLEASE H2 SUBUNIT B"/>
    <property type="match status" value="1"/>
</dbReference>
<dbReference type="KEGG" id="bnn:FOA43_001360"/>